<dbReference type="InterPro" id="IPR014756">
    <property type="entry name" value="Ig_E-set"/>
</dbReference>
<feature type="transmembrane region" description="Helical" evidence="5">
    <location>
        <begin position="137"/>
        <end position="156"/>
    </location>
</feature>
<evidence type="ECO:0000313" key="9">
    <source>
        <dbReference type="Proteomes" id="UP000887023"/>
    </source>
</evidence>
<reference evidence="8" key="1">
    <citation type="submission" date="2021-07" db="EMBL/GenBank/DDBJ databases">
        <title>Candidatus Kaistella beijingensis sp. nov. isolated from a municipal wastewater treatment plant is involved in sludge foaming.</title>
        <authorList>
            <person name="Song Y."/>
            <person name="Liu S.-J."/>
        </authorList>
    </citation>
    <scope>NUCLEOTIDE SEQUENCE</scope>
    <source>
        <strain evidence="8">DSM 43998</strain>
    </source>
</reference>
<dbReference type="Proteomes" id="UP000887023">
    <property type="component" value="Chromosome"/>
</dbReference>
<organism evidence="8 9">
    <name type="scientific">Skermania pinensis</name>
    <dbReference type="NCBI Taxonomy" id="39122"/>
    <lineage>
        <taxon>Bacteria</taxon>
        <taxon>Bacillati</taxon>
        <taxon>Actinomycetota</taxon>
        <taxon>Actinomycetes</taxon>
        <taxon>Mycobacteriales</taxon>
        <taxon>Gordoniaceae</taxon>
        <taxon>Skermania</taxon>
    </lineage>
</organism>
<evidence type="ECO:0000313" key="8">
    <source>
        <dbReference type="EMBL" id="QXQ15573.1"/>
    </source>
</evidence>
<feature type="chain" id="PRO_5046287232" evidence="6">
    <location>
        <begin position="18"/>
        <end position="162"/>
    </location>
</feature>
<evidence type="ECO:0000256" key="6">
    <source>
        <dbReference type="SAM" id="SignalP"/>
    </source>
</evidence>
<feature type="signal peptide" evidence="6">
    <location>
        <begin position="1"/>
        <end position="17"/>
    </location>
</feature>
<comment type="subcellular location">
    <subcellularLocation>
        <location evidence="1">Cell envelope</location>
    </subcellularLocation>
</comment>
<evidence type="ECO:0000256" key="2">
    <source>
        <dbReference type="ARBA" id="ARBA00022723"/>
    </source>
</evidence>
<dbReference type="PANTHER" id="PTHR34820:SF4">
    <property type="entry name" value="INNER MEMBRANE PROTEIN YEBZ"/>
    <property type="match status" value="1"/>
</dbReference>
<dbReference type="InterPro" id="IPR007348">
    <property type="entry name" value="CopC_dom"/>
</dbReference>
<dbReference type="PANTHER" id="PTHR34820">
    <property type="entry name" value="INNER MEMBRANE PROTEIN YEBZ"/>
    <property type="match status" value="1"/>
</dbReference>
<gene>
    <name evidence="8" type="ORF">KV203_00410</name>
</gene>
<dbReference type="InterPro" id="IPR032694">
    <property type="entry name" value="CopC/D"/>
</dbReference>
<sequence>MFAALLAALGGTGTAQAHSVVTASTPADGAAISAGPPVATITFDEALQTGFAAMTVVGPDGNLWSRGEPRVHAATIEVDVGPLGPVGGYTIAYRVTSADGHVVSGTRAFTLTAAGTGTPGPPADTAAAGSGSGGPPLWPFLAIAVVVFAGALIFALRRPKRR</sequence>
<protein>
    <submittedName>
        <fullName evidence="8">Copper resistance protein CopC</fullName>
    </submittedName>
</protein>
<proteinExistence type="predicted"/>
<keyword evidence="5" id="KW-0812">Transmembrane</keyword>
<keyword evidence="2" id="KW-0479">Metal-binding</keyword>
<dbReference type="SUPFAM" id="SSF81296">
    <property type="entry name" value="E set domains"/>
    <property type="match status" value="1"/>
</dbReference>
<accession>A0ABX8SCE7</accession>
<evidence type="ECO:0000256" key="5">
    <source>
        <dbReference type="SAM" id="Phobius"/>
    </source>
</evidence>
<dbReference type="Gene3D" id="2.60.40.1220">
    <property type="match status" value="1"/>
</dbReference>
<dbReference type="InterPro" id="IPR014755">
    <property type="entry name" value="Cu-Rt/internalin_Ig-like"/>
</dbReference>
<dbReference type="EMBL" id="CP079105">
    <property type="protein sequence ID" value="QXQ15573.1"/>
    <property type="molecule type" value="Genomic_DNA"/>
</dbReference>
<evidence type="ECO:0000256" key="4">
    <source>
        <dbReference type="ARBA" id="ARBA00023008"/>
    </source>
</evidence>
<name>A0ABX8SCE7_9ACTN</name>
<keyword evidence="4" id="KW-0186">Copper</keyword>
<keyword evidence="5" id="KW-0472">Membrane</keyword>
<dbReference type="Pfam" id="PF04234">
    <property type="entry name" value="CopC"/>
    <property type="match status" value="1"/>
</dbReference>
<evidence type="ECO:0000256" key="1">
    <source>
        <dbReference type="ARBA" id="ARBA00004196"/>
    </source>
</evidence>
<feature type="domain" description="CopC" evidence="7">
    <location>
        <begin position="18"/>
        <end position="111"/>
    </location>
</feature>
<keyword evidence="5" id="KW-1133">Transmembrane helix</keyword>
<keyword evidence="3 6" id="KW-0732">Signal</keyword>
<evidence type="ECO:0000256" key="3">
    <source>
        <dbReference type="ARBA" id="ARBA00022729"/>
    </source>
</evidence>
<keyword evidence="9" id="KW-1185">Reference proteome</keyword>
<evidence type="ECO:0000259" key="7">
    <source>
        <dbReference type="Pfam" id="PF04234"/>
    </source>
</evidence>